<proteinExistence type="predicted"/>
<comment type="caution">
    <text evidence="1">The sequence shown here is derived from an EMBL/GenBank/DDBJ whole genome shotgun (WGS) entry which is preliminary data.</text>
</comment>
<name>A0A815KBC4_ADIRI</name>
<dbReference type="Proteomes" id="UP000663828">
    <property type="component" value="Unassembled WGS sequence"/>
</dbReference>
<protein>
    <submittedName>
        <fullName evidence="1">Uncharacterized protein</fullName>
    </submittedName>
</protein>
<evidence type="ECO:0000313" key="2">
    <source>
        <dbReference type="Proteomes" id="UP000663828"/>
    </source>
</evidence>
<dbReference type="InterPro" id="IPR032675">
    <property type="entry name" value="LRR_dom_sf"/>
</dbReference>
<reference evidence="1" key="1">
    <citation type="submission" date="2021-02" db="EMBL/GenBank/DDBJ databases">
        <authorList>
            <person name="Nowell W R."/>
        </authorList>
    </citation>
    <scope>NUCLEOTIDE SEQUENCE</scope>
</reference>
<dbReference type="EMBL" id="CAJNOR010003189">
    <property type="protein sequence ID" value="CAF1387585.1"/>
    <property type="molecule type" value="Genomic_DNA"/>
</dbReference>
<feature type="non-terminal residue" evidence="1">
    <location>
        <position position="145"/>
    </location>
</feature>
<dbReference type="Gene3D" id="3.80.10.10">
    <property type="entry name" value="Ribonuclease Inhibitor"/>
    <property type="match status" value="1"/>
</dbReference>
<evidence type="ECO:0000313" key="1">
    <source>
        <dbReference type="EMBL" id="CAF1387585.1"/>
    </source>
</evidence>
<sequence>MLSTHPIEVNFCLMSRASFEESYREFFGLYTDRIRSLHVFNRLIINSIISFIPNPSLFTRLETLYLNNVNIKDSHELFDYLSLLPQLSTLIISSINKCYDKNLIYNSIFRLSSLKYCKISINDTDDTPHGLLITGSDILSPIEHL</sequence>
<accession>A0A815KBC4</accession>
<dbReference type="SUPFAM" id="SSF52047">
    <property type="entry name" value="RNI-like"/>
    <property type="match status" value="1"/>
</dbReference>
<organism evidence="1 2">
    <name type="scientific">Adineta ricciae</name>
    <name type="common">Rotifer</name>
    <dbReference type="NCBI Taxonomy" id="249248"/>
    <lineage>
        <taxon>Eukaryota</taxon>
        <taxon>Metazoa</taxon>
        <taxon>Spiralia</taxon>
        <taxon>Gnathifera</taxon>
        <taxon>Rotifera</taxon>
        <taxon>Eurotatoria</taxon>
        <taxon>Bdelloidea</taxon>
        <taxon>Adinetida</taxon>
        <taxon>Adinetidae</taxon>
        <taxon>Adineta</taxon>
    </lineage>
</organism>
<keyword evidence="2" id="KW-1185">Reference proteome</keyword>
<gene>
    <name evidence="1" type="ORF">XAT740_LOCUS33423</name>
</gene>
<dbReference type="AlphaFoldDB" id="A0A815KBC4"/>